<name>A0A0C5BRN1_9ARCH</name>
<dbReference type="PATRIC" id="fig|1582439.9.peg.1226"/>
<dbReference type="KEGG" id="nid:NPIRD3C_1191"/>
<keyword evidence="2" id="KW-1185">Reference proteome</keyword>
<dbReference type="Proteomes" id="UP000032027">
    <property type="component" value="Chromosome"/>
</dbReference>
<dbReference type="AlphaFoldDB" id="A0A0C5BRN1"/>
<evidence type="ECO:0000313" key="1">
    <source>
        <dbReference type="EMBL" id="AJM92403.1"/>
    </source>
</evidence>
<dbReference type="OrthoDB" id="198447at2157"/>
<organism evidence="1 2">
    <name type="scientific">Nitrosopumilus piranensis</name>
    <dbReference type="NCBI Taxonomy" id="1582439"/>
    <lineage>
        <taxon>Archaea</taxon>
        <taxon>Nitrososphaerota</taxon>
        <taxon>Nitrososphaeria</taxon>
        <taxon>Nitrosopumilales</taxon>
        <taxon>Nitrosopumilaceae</taxon>
        <taxon>Nitrosopumilus</taxon>
    </lineage>
</organism>
<dbReference type="RefSeq" id="WP_148703251.1">
    <property type="nucleotide sequence ID" value="NZ_CP010868.1"/>
</dbReference>
<accession>A0A0C5BRN1</accession>
<dbReference type="EMBL" id="CP010868">
    <property type="protein sequence ID" value="AJM92403.1"/>
    <property type="molecule type" value="Genomic_DNA"/>
</dbReference>
<evidence type="ECO:0000313" key="2">
    <source>
        <dbReference type="Proteomes" id="UP000032027"/>
    </source>
</evidence>
<proteinExistence type="predicted"/>
<dbReference type="GeneID" id="41600333"/>
<reference evidence="2" key="1">
    <citation type="submission" date="2015-02" db="EMBL/GenBank/DDBJ databases">
        <title>Characterization of two novel Thaumarchaeota isolated from the Northern Adriatic Sea.</title>
        <authorList>
            <person name="Bayer B."/>
            <person name="Vojvoda J."/>
            <person name="Offre P."/>
            <person name="Srivastava A."/>
            <person name="Elisabeth N."/>
            <person name="Garcia J.A.L."/>
            <person name="Schleper C."/>
            <person name="Herndl G.J."/>
        </authorList>
    </citation>
    <scope>NUCLEOTIDE SEQUENCE [LARGE SCALE GENOMIC DNA]</scope>
    <source>
        <strain evidence="2">D3C</strain>
    </source>
</reference>
<protein>
    <submittedName>
        <fullName evidence="1">Uncharacterized protein</fullName>
    </submittedName>
</protein>
<dbReference type="HOGENOM" id="CLU_1418637_0_0_2"/>
<dbReference type="STRING" id="1582439.NPIRD3C_1191"/>
<sequence length="181" mass="21183">MVQTFEGFVGQVWQEFPQLAEWHDDDPNLLQLWDLETFIEAGYHNFHASRKELYHISKLIENYAKDNGQPLLATFEKIARYKFVEKRYQKMIEQIPKIWVVADYGKTTIKTPPKIDVINCKDTPLFDVWSVITRGPYGPFGLIAEEYEDGKFRGFFTLNSNVCRHALKIMSKALGKKFDIQ</sequence>
<reference evidence="1 2" key="3">
    <citation type="journal article" date="2019" name="Int. J. Syst. Evol. Microbiol.">
        <title>Nitrosopumilus adriaticus sp. nov. and Nitrosopumilus piranensis sp. nov., two ammonia-oxidizing archaea from the Adriatic Sea and members of the class Nitrososphaeria.</title>
        <authorList>
            <person name="Bayer B."/>
            <person name="Vojvoda J."/>
            <person name="Reinthaler T."/>
            <person name="Reyes C."/>
            <person name="Pinto M."/>
            <person name="Herndl G.J."/>
        </authorList>
    </citation>
    <scope>NUCLEOTIDE SEQUENCE [LARGE SCALE GENOMIC DNA]</scope>
    <source>
        <strain evidence="1 2">D3C</strain>
    </source>
</reference>
<gene>
    <name evidence="1" type="ORF">NPIRD3C_1191</name>
</gene>
<reference evidence="1 2" key="2">
    <citation type="journal article" date="2016" name="ISME J.">
        <title>Physiological and genomic characterization of two novel marine thaumarchaeal strains indicates niche differentiation.</title>
        <authorList>
            <person name="Bayer B."/>
            <person name="Vojvoda J."/>
            <person name="Offre P."/>
            <person name="Alves R.J."/>
            <person name="Elisabeth N.H."/>
            <person name="Garcia J.A."/>
            <person name="Volland J.M."/>
            <person name="Srivastava A."/>
            <person name="Schleper C."/>
            <person name="Herndl G.J."/>
        </authorList>
    </citation>
    <scope>NUCLEOTIDE SEQUENCE [LARGE SCALE GENOMIC DNA]</scope>
    <source>
        <strain evidence="1 2">D3C</strain>
    </source>
</reference>